<sequence>MDGTWRFGKPLSVIHDKIKESVTYLMIILNFGCGIIGYFRTRKWFDSYDDQETVIMDDFYGYIPWSVLLNITDKFSCKVDASPSQWYEGFDKND</sequence>
<keyword evidence="1" id="KW-0812">Transmembrane</keyword>
<dbReference type="AlphaFoldDB" id="A0A9N9BRQ7"/>
<feature type="transmembrane region" description="Helical" evidence="1">
    <location>
        <begin position="21"/>
        <end position="39"/>
    </location>
</feature>
<evidence type="ECO:0000313" key="3">
    <source>
        <dbReference type="Proteomes" id="UP000789831"/>
    </source>
</evidence>
<dbReference type="Proteomes" id="UP000789831">
    <property type="component" value="Unassembled WGS sequence"/>
</dbReference>
<name>A0A9N9BRQ7_9GLOM</name>
<comment type="caution">
    <text evidence="2">The sequence shown here is derived from an EMBL/GenBank/DDBJ whole genome shotgun (WGS) entry which is preliminary data.</text>
</comment>
<keyword evidence="3" id="KW-1185">Reference proteome</keyword>
<keyword evidence="1" id="KW-1133">Transmembrane helix</keyword>
<keyword evidence="1" id="KW-0472">Membrane</keyword>
<dbReference type="OrthoDB" id="5863943at2759"/>
<evidence type="ECO:0000313" key="2">
    <source>
        <dbReference type="EMBL" id="CAG8572961.1"/>
    </source>
</evidence>
<evidence type="ECO:0000256" key="1">
    <source>
        <dbReference type="SAM" id="Phobius"/>
    </source>
</evidence>
<protein>
    <submittedName>
        <fullName evidence="2">13249_t:CDS:1</fullName>
    </submittedName>
</protein>
<organism evidence="2 3">
    <name type="scientific">Ambispora gerdemannii</name>
    <dbReference type="NCBI Taxonomy" id="144530"/>
    <lineage>
        <taxon>Eukaryota</taxon>
        <taxon>Fungi</taxon>
        <taxon>Fungi incertae sedis</taxon>
        <taxon>Mucoromycota</taxon>
        <taxon>Glomeromycotina</taxon>
        <taxon>Glomeromycetes</taxon>
        <taxon>Archaeosporales</taxon>
        <taxon>Ambisporaceae</taxon>
        <taxon>Ambispora</taxon>
    </lineage>
</organism>
<accession>A0A9N9BRQ7</accession>
<dbReference type="EMBL" id="CAJVPL010001477">
    <property type="protein sequence ID" value="CAG8572961.1"/>
    <property type="molecule type" value="Genomic_DNA"/>
</dbReference>
<reference evidence="2" key="1">
    <citation type="submission" date="2021-06" db="EMBL/GenBank/DDBJ databases">
        <authorList>
            <person name="Kallberg Y."/>
            <person name="Tangrot J."/>
            <person name="Rosling A."/>
        </authorList>
    </citation>
    <scope>NUCLEOTIDE SEQUENCE</scope>
    <source>
        <strain evidence="2">MT106</strain>
    </source>
</reference>
<proteinExistence type="predicted"/>
<gene>
    <name evidence="2" type="ORF">AGERDE_LOCUS7732</name>
</gene>